<dbReference type="CDD" id="cd09859">
    <property type="entry name" value="PIN_53EXO"/>
    <property type="match status" value="1"/>
</dbReference>
<dbReference type="InterPro" id="IPR038969">
    <property type="entry name" value="FEN"/>
</dbReference>
<dbReference type="PANTHER" id="PTHR42646">
    <property type="entry name" value="FLAP ENDONUCLEASE XNI"/>
    <property type="match status" value="1"/>
</dbReference>
<name>A0AAD9UN94_9APIC</name>
<dbReference type="Pfam" id="PF01367">
    <property type="entry name" value="5_3_exonuc"/>
    <property type="match status" value="1"/>
</dbReference>
<keyword evidence="3" id="KW-0238">DNA-binding</keyword>
<dbReference type="Pfam" id="PF02739">
    <property type="entry name" value="5_3_exonuc_N"/>
    <property type="match status" value="1"/>
</dbReference>
<dbReference type="Proteomes" id="UP001214638">
    <property type="component" value="Unassembled WGS sequence"/>
</dbReference>
<keyword evidence="7" id="KW-1185">Reference proteome</keyword>
<dbReference type="InterPro" id="IPR002421">
    <property type="entry name" value="5-3_exonuclease"/>
</dbReference>
<dbReference type="CDD" id="cd09898">
    <property type="entry name" value="H3TH_53EXO"/>
    <property type="match status" value="1"/>
</dbReference>
<dbReference type="GO" id="GO:0017108">
    <property type="term" value="F:5'-flap endonuclease activity"/>
    <property type="evidence" value="ECO:0007669"/>
    <property type="project" value="InterPro"/>
</dbReference>
<dbReference type="InterPro" id="IPR036279">
    <property type="entry name" value="5-3_exonuclease_C_sf"/>
</dbReference>
<dbReference type="GO" id="GO:0033567">
    <property type="term" value="P:DNA replication, Okazaki fragment processing"/>
    <property type="evidence" value="ECO:0007669"/>
    <property type="project" value="InterPro"/>
</dbReference>
<feature type="domain" description="5'-3' exonuclease" evidence="5">
    <location>
        <begin position="87"/>
        <end position="380"/>
    </location>
</feature>
<dbReference type="Gene3D" id="3.40.50.1010">
    <property type="entry name" value="5'-nuclease"/>
    <property type="match status" value="1"/>
</dbReference>
<sequence length="380" mass="42496">MLILAFAAFLAVLCLRESHGIALYNHTLPMPSILDSITKSHSLHCKGRKCTHLSQQSSSLVFYSAFVRRCIVREPRIRVHAIKSTFKPEKVLLVDATGLAYRCFFALPELKTHKGTDIACLMGFMNSLVRLYKMFSPKYVGLAFDSPGANRSKREIWPEYKTNRQIIKTSFRKQLAWIRELCAIIGLPVFIERTTEADDIITSIISFLRGNDKETGENMGKEVKQFNILKRGGGGIFDKITRHAHVPPTLQLVPCNDPDWQLECQGGFDVTVVTADKDLLQILSDNHTNNVSVKIVQPHKKYRVVTGETVQAEYGLLHFINTANPGVKPERFSEYLALVGDAADNIPGVLGIGPKTAPKLIAKYGSFEVCLGVYGNFRKL</sequence>
<evidence type="ECO:0000313" key="7">
    <source>
        <dbReference type="Proteomes" id="UP001214638"/>
    </source>
</evidence>
<evidence type="ECO:0000313" key="6">
    <source>
        <dbReference type="EMBL" id="KAK2195566.1"/>
    </source>
</evidence>
<protein>
    <submittedName>
        <fullName evidence="6">Bifunctional 5'-3' exonuclease</fullName>
    </submittedName>
</protein>
<dbReference type="InterPro" id="IPR029060">
    <property type="entry name" value="PIN-like_dom_sf"/>
</dbReference>
<comment type="caution">
    <text evidence="6">The sequence shown here is derived from an EMBL/GenBank/DDBJ whole genome shotgun (WGS) entry which is preliminary data.</text>
</comment>
<dbReference type="InterPro" id="IPR020046">
    <property type="entry name" value="5-3_exonucl_a-hlix_arch_N"/>
</dbReference>
<dbReference type="RefSeq" id="XP_067802409.1">
    <property type="nucleotide sequence ID" value="XM_067948258.1"/>
</dbReference>
<gene>
    <name evidence="6" type="ORF">BdWA1_003243</name>
</gene>
<dbReference type="GO" id="GO:0008409">
    <property type="term" value="F:5'-3' exonuclease activity"/>
    <property type="evidence" value="ECO:0007669"/>
    <property type="project" value="InterPro"/>
</dbReference>
<dbReference type="Gene3D" id="1.10.150.20">
    <property type="entry name" value="5' to 3' exonuclease, C-terminal subdomain"/>
    <property type="match status" value="1"/>
</dbReference>
<dbReference type="SMART" id="SM00279">
    <property type="entry name" value="HhH2"/>
    <property type="match status" value="1"/>
</dbReference>
<feature type="chain" id="PRO_5042045096" evidence="4">
    <location>
        <begin position="21"/>
        <end position="380"/>
    </location>
</feature>
<dbReference type="GO" id="GO:0003677">
    <property type="term" value="F:DNA binding"/>
    <property type="evidence" value="ECO:0007669"/>
    <property type="project" value="UniProtKB-KW"/>
</dbReference>
<evidence type="ECO:0000256" key="3">
    <source>
        <dbReference type="ARBA" id="ARBA00023125"/>
    </source>
</evidence>
<accession>A0AAD9UN94</accession>
<dbReference type="InterPro" id="IPR008918">
    <property type="entry name" value="HhH2"/>
</dbReference>
<dbReference type="SUPFAM" id="SSF47807">
    <property type="entry name" value="5' to 3' exonuclease, C-terminal subdomain"/>
    <property type="match status" value="1"/>
</dbReference>
<dbReference type="SUPFAM" id="SSF88723">
    <property type="entry name" value="PIN domain-like"/>
    <property type="match status" value="1"/>
</dbReference>
<feature type="signal peptide" evidence="4">
    <location>
        <begin position="1"/>
        <end position="20"/>
    </location>
</feature>
<keyword evidence="6" id="KW-0269">Exonuclease</keyword>
<evidence type="ECO:0000259" key="5">
    <source>
        <dbReference type="SMART" id="SM00475"/>
    </source>
</evidence>
<evidence type="ECO:0000256" key="2">
    <source>
        <dbReference type="ARBA" id="ARBA00022801"/>
    </source>
</evidence>
<dbReference type="InterPro" id="IPR020045">
    <property type="entry name" value="DNA_polI_H3TH"/>
</dbReference>
<dbReference type="PANTHER" id="PTHR42646:SF2">
    <property type="entry name" value="5'-3' EXONUCLEASE FAMILY PROTEIN"/>
    <property type="match status" value="1"/>
</dbReference>
<reference evidence="6" key="1">
    <citation type="journal article" date="2023" name="Nat. Microbiol.">
        <title>Babesia duncani multi-omics identifies virulence factors and drug targets.</title>
        <authorList>
            <person name="Singh P."/>
            <person name="Lonardi S."/>
            <person name="Liang Q."/>
            <person name="Vydyam P."/>
            <person name="Khabirova E."/>
            <person name="Fang T."/>
            <person name="Gihaz S."/>
            <person name="Thekkiniath J."/>
            <person name="Munshi M."/>
            <person name="Abel S."/>
            <person name="Ciampossin L."/>
            <person name="Batugedara G."/>
            <person name="Gupta M."/>
            <person name="Lu X.M."/>
            <person name="Lenz T."/>
            <person name="Chakravarty S."/>
            <person name="Cornillot E."/>
            <person name="Hu Y."/>
            <person name="Ma W."/>
            <person name="Gonzalez L.M."/>
            <person name="Sanchez S."/>
            <person name="Estrada K."/>
            <person name="Sanchez-Flores A."/>
            <person name="Montero E."/>
            <person name="Harb O.S."/>
            <person name="Le Roch K.G."/>
            <person name="Mamoun C.B."/>
        </authorList>
    </citation>
    <scope>NUCLEOTIDE SEQUENCE</scope>
    <source>
        <strain evidence="6">WA1</strain>
    </source>
</reference>
<evidence type="ECO:0000256" key="1">
    <source>
        <dbReference type="ARBA" id="ARBA00022722"/>
    </source>
</evidence>
<keyword evidence="4" id="KW-0732">Signal</keyword>
<keyword evidence="2" id="KW-0378">Hydrolase</keyword>
<dbReference type="SMART" id="SM00475">
    <property type="entry name" value="53EXOc"/>
    <property type="match status" value="1"/>
</dbReference>
<evidence type="ECO:0000256" key="4">
    <source>
        <dbReference type="SAM" id="SignalP"/>
    </source>
</evidence>
<dbReference type="AlphaFoldDB" id="A0AAD9UN94"/>
<organism evidence="6 7">
    <name type="scientific">Babesia duncani</name>
    <dbReference type="NCBI Taxonomy" id="323732"/>
    <lineage>
        <taxon>Eukaryota</taxon>
        <taxon>Sar</taxon>
        <taxon>Alveolata</taxon>
        <taxon>Apicomplexa</taxon>
        <taxon>Aconoidasida</taxon>
        <taxon>Piroplasmida</taxon>
        <taxon>Babesiidae</taxon>
        <taxon>Babesia</taxon>
    </lineage>
</organism>
<dbReference type="EMBL" id="JALLKP010000004">
    <property type="protein sequence ID" value="KAK2195566.1"/>
    <property type="molecule type" value="Genomic_DNA"/>
</dbReference>
<keyword evidence="1" id="KW-0540">Nuclease</keyword>
<dbReference type="GeneID" id="94337540"/>
<proteinExistence type="predicted"/>
<dbReference type="KEGG" id="bdw:94337540"/>